<proteinExistence type="predicted"/>
<keyword evidence="2 4" id="KW-0238">DNA-binding</keyword>
<evidence type="ECO:0000313" key="7">
    <source>
        <dbReference type="EMBL" id="RFC83448.1"/>
    </source>
</evidence>
<evidence type="ECO:0000256" key="2">
    <source>
        <dbReference type="ARBA" id="ARBA00023125"/>
    </source>
</evidence>
<dbReference type="Proteomes" id="UP000240957">
    <property type="component" value="Unassembled WGS sequence"/>
</dbReference>
<sequence>MPEKNNVPVVRERIMQTAELLFTQFGINAVSLDLIAKQAKTTKMTVYRYFSNKDDLVLEWLKSTTDQYNAVFDTLAVKFPDVAQAQILGFVDYIIENLANAGNRGCPFTNTIAELSDIHHPARILIQQHKKRQLQRLTDLFLQMGVQDPLYMAEELTLLLEGAQVVAQNESIEQIGSLLKKMIAAKLNHAK</sequence>
<protein>
    <submittedName>
        <fullName evidence="7">TetR/AcrR family transcriptional regulator</fullName>
    </submittedName>
</protein>
<dbReference type="PRINTS" id="PR00455">
    <property type="entry name" value="HTHTETR"/>
</dbReference>
<reference evidence="6" key="4">
    <citation type="submission" date="2024-09" db="EMBL/GenBank/DDBJ databases">
        <authorList>
            <person name="Sun Q."/>
            <person name="Mori K."/>
        </authorList>
    </citation>
    <scope>NUCLEOTIDE SEQUENCE</scope>
    <source>
        <strain evidence="6">KCTC 62575</strain>
    </source>
</reference>
<keyword evidence="3" id="KW-0804">Transcription</keyword>
<dbReference type="SUPFAM" id="SSF48498">
    <property type="entry name" value="Tetracyclin repressor-like, C-terminal domain"/>
    <property type="match status" value="1"/>
</dbReference>
<evidence type="ECO:0000259" key="5">
    <source>
        <dbReference type="PROSITE" id="PS50977"/>
    </source>
</evidence>
<dbReference type="SUPFAM" id="SSF46689">
    <property type="entry name" value="Homeodomain-like"/>
    <property type="match status" value="1"/>
</dbReference>
<comment type="caution">
    <text evidence="7">The sequence shown here is derived from an EMBL/GenBank/DDBJ whole genome shotgun (WGS) entry which is preliminary data.</text>
</comment>
<dbReference type="RefSeq" id="WP_107008475.1">
    <property type="nucleotide sequence ID" value="NZ_JBHRSF010000170.1"/>
</dbReference>
<dbReference type="AlphaFoldDB" id="A0A371YPQ3"/>
<dbReference type="Gene3D" id="1.10.357.10">
    <property type="entry name" value="Tetracycline Repressor, domain 2"/>
    <property type="match status" value="1"/>
</dbReference>
<reference evidence="6" key="1">
    <citation type="journal article" date="2014" name="Int. J. Syst. Evol. Microbiol.">
        <title>Complete genome of a new Firmicutes species belonging to the dominant human colonic microbiota ('Ruminococcus bicirculans') reveals two chromosomes and a selective capacity to utilize plant glucans.</title>
        <authorList>
            <consortium name="NISC Comparative Sequencing Program"/>
            <person name="Wegmann U."/>
            <person name="Louis P."/>
            <person name="Goesmann A."/>
            <person name="Henrissat B."/>
            <person name="Duncan S.H."/>
            <person name="Flint H.J."/>
        </authorList>
    </citation>
    <scope>NUCLEOTIDE SEQUENCE</scope>
    <source>
        <strain evidence="6">KCTC 62575</strain>
    </source>
</reference>
<evidence type="ECO:0000256" key="1">
    <source>
        <dbReference type="ARBA" id="ARBA00023015"/>
    </source>
</evidence>
<dbReference type="GO" id="GO:0003677">
    <property type="term" value="F:DNA binding"/>
    <property type="evidence" value="ECO:0007669"/>
    <property type="project" value="UniProtKB-UniRule"/>
</dbReference>
<reference evidence="9" key="3">
    <citation type="journal article" date="2019" name="Int. J. Syst. Evol. Microbiol.">
        <title>The Global Catalogue of Microorganisms (GCM) 10K type strain sequencing project: providing services to taxonomists for standard genome sequencing and annotation.</title>
        <authorList>
            <consortium name="The Broad Institute Genomics Platform"/>
            <consortium name="The Broad Institute Genome Sequencing Center for Infectious Disease"/>
            <person name="Wu L."/>
            <person name="Ma J."/>
        </authorList>
    </citation>
    <scope>NUCLEOTIDE SEQUENCE [LARGE SCALE GENOMIC DNA]</scope>
    <source>
        <strain evidence="9">KCTC 62575</strain>
    </source>
</reference>
<feature type="domain" description="HTH tetR-type" evidence="5">
    <location>
        <begin position="8"/>
        <end position="68"/>
    </location>
</feature>
<dbReference type="InterPro" id="IPR036271">
    <property type="entry name" value="Tet_transcr_reg_TetR-rel_C_sf"/>
</dbReference>
<gene>
    <name evidence="6" type="ORF">ACFODO_23570</name>
    <name evidence="7" type="ORF">C9E89_011400</name>
</gene>
<dbReference type="OrthoDB" id="4541465at2"/>
<evidence type="ECO:0000313" key="9">
    <source>
        <dbReference type="Proteomes" id="UP001595455"/>
    </source>
</evidence>
<keyword evidence="9" id="KW-1185">Reference proteome</keyword>
<keyword evidence="1" id="KW-0805">Transcription regulation</keyword>
<dbReference type="InterPro" id="IPR009057">
    <property type="entry name" value="Homeodomain-like_sf"/>
</dbReference>
<dbReference type="PROSITE" id="PS50977">
    <property type="entry name" value="HTH_TETR_2"/>
    <property type="match status" value="1"/>
</dbReference>
<dbReference type="EMBL" id="PYIX02000017">
    <property type="protein sequence ID" value="RFC83448.1"/>
    <property type="molecule type" value="Genomic_DNA"/>
</dbReference>
<dbReference type="InterPro" id="IPR001647">
    <property type="entry name" value="HTH_TetR"/>
</dbReference>
<dbReference type="PANTHER" id="PTHR47506:SF1">
    <property type="entry name" value="HTH-TYPE TRANSCRIPTIONAL REGULATOR YJDC"/>
    <property type="match status" value="1"/>
</dbReference>
<name>A0A371YPQ3_9GAMM</name>
<feature type="DNA-binding region" description="H-T-H motif" evidence="4">
    <location>
        <begin position="31"/>
        <end position="50"/>
    </location>
</feature>
<dbReference type="Proteomes" id="UP001595455">
    <property type="component" value="Unassembled WGS sequence"/>
</dbReference>
<evidence type="ECO:0000313" key="6">
    <source>
        <dbReference type="EMBL" id="MFC2998174.1"/>
    </source>
</evidence>
<evidence type="ECO:0000313" key="8">
    <source>
        <dbReference type="Proteomes" id="UP000240957"/>
    </source>
</evidence>
<organism evidence="7 8">
    <name type="scientific">Acinetobacter sichuanensis</name>
    <dbReference type="NCBI Taxonomy" id="2136183"/>
    <lineage>
        <taxon>Bacteria</taxon>
        <taxon>Pseudomonadati</taxon>
        <taxon>Pseudomonadota</taxon>
        <taxon>Gammaproteobacteria</taxon>
        <taxon>Moraxellales</taxon>
        <taxon>Moraxellaceae</taxon>
        <taxon>Acinetobacter</taxon>
    </lineage>
</organism>
<dbReference type="Pfam" id="PF00440">
    <property type="entry name" value="TetR_N"/>
    <property type="match status" value="1"/>
</dbReference>
<dbReference type="EMBL" id="JBHRSF010000170">
    <property type="protein sequence ID" value="MFC2998174.1"/>
    <property type="molecule type" value="Genomic_DNA"/>
</dbReference>
<accession>A0A371YPQ3</accession>
<evidence type="ECO:0000256" key="3">
    <source>
        <dbReference type="ARBA" id="ARBA00023163"/>
    </source>
</evidence>
<evidence type="ECO:0000256" key="4">
    <source>
        <dbReference type="PROSITE-ProRule" id="PRU00335"/>
    </source>
</evidence>
<reference evidence="7 8" key="2">
    <citation type="submission" date="2018-08" db="EMBL/GenBank/DDBJ databases">
        <title>The draft genome of Acinetobacter sichuanensis strain WCHAc060041.</title>
        <authorList>
            <person name="Qin J."/>
            <person name="Feng Y."/>
            <person name="Zong Z."/>
        </authorList>
    </citation>
    <scope>NUCLEOTIDE SEQUENCE [LARGE SCALE GENOMIC DNA]</scope>
    <source>
        <strain evidence="7 8">WCHAc060041</strain>
    </source>
</reference>
<dbReference type="PANTHER" id="PTHR47506">
    <property type="entry name" value="TRANSCRIPTIONAL REGULATORY PROTEIN"/>
    <property type="match status" value="1"/>
</dbReference>